<dbReference type="Proteomes" id="UP000292052">
    <property type="component" value="Unassembled WGS sequence"/>
</dbReference>
<dbReference type="InterPro" id="IPR004843">
    <property type="entry name" value="Calcineurin-like_PHP"/>
</dbReference>
<dbReference type="CDD" id="cd07417">
    <property type="entry name" value="MPP_PP5_C"/>
    <property type="match status" value="1"/>
</dbReference>
<evidence type="ECO:0000256" key="14">
    <source>
        <dbReference type="ARBA" id="ARBA00022803"/>
    </source>
</evidence>
<dbReference type="STRING" id="1661398.A0A482VJ42"/>
<dbReference type="PROSITE" id="PS50005">
    <property type="entry name" value="TPR"/>
    <property type="match status" value="1"/>
</dbReference>
<dbReference type="EC" id="3.1.3.16" evidence="7"/>
<dbReference type="CDD" id="cd07993">
    <property type="entry name" value="LPLAT_DHAPAT-like"/>
    <property type="match status" value="1"/>
</dbReference>
<keyword evidence="25" id="KW-0012">Acyltransferase</keyword>
<dbReference type="FunFam" id="1.25.40.10:FF:000055">
    <property type="entry name" value="Serine/threonine-protein phosphatase"/>
    <property type="match status" value="1"/>
</dbReference>
<evidence type="ECO:0000256" key="7">
    <source>
        <dbReference type="ARBA" id="ARBA00013081"/>
    </source>
</evidence>
<evidence type="ECO:0000256" key="12">
    <source>
        <dbReference type="ARBA" id="ARBA00022737"/>
    </source>
</evidence>
<dbReference type="InterPro" id="IPR041753">
    <property type="entry name" value="PP5_C"/>
</dbReference>
<comment type="subcellular location">
    <subcellularLocation>
        <location evidence="4">Cell membrane</location>
    </subcellularLocation>
    <subcellularLocation>
        <location evidence="5">Cytoplasm</location>
    </subcellularLocation>
    <subcellularLocation>
        <location evidence="3">Nucleus</location>
    </subcellularLocation>
</comment>
<evidence type="ECO:0000256" key="5">
    <source>
        <dbReference type="ARBA" id="ARBA00004496"/>
    </source>
</evidence>
<dbReference type="GO" id="GO:0005886">
    <property type="term" value="C:plasma membrane"/>
    <property type="evidence" value="ECO:0007669"/>
    <property type="project" value="UniProtKB-SubCell"/>
</dbReference>
<evidence type="ECO:0000256" key="3">
    <source>
        <dbReference type="ARBA" id="ARBA00004123"/>
    </source>
</evidence>
<dbReference type="SMART" id="SM00156">
    <property type="entry name" value="PP2Ac"/>
    <property type="match status" value="1"/>
</dbReference>
<dbReference type="Pfam" id="PF19277">
    <property type="entry name" value="GPAT_C"/>
    <property type="match status" value="1"/>
</dbReference>
<organism evidence="25 26">
    <name type="scientific">Asbolus verrucosus</name>
    <name type="common">Desert ironclad beetle</name>
    <dbReference type="NCBI Taxonomy" id="1661398"/>
    <lineage>
        <taxon>Eukaryota</taxon>
        <taxon>Metazoa</taxon>
        <taxon>Ecdysozoa</taxon>
        <taxon>Arthropoda</taxon>
        <taxon>Hexapoda</taxon>
        <taxon>Insecta</taxon>
        <taxon>Pterygota</taxon>
        <taxon>Neoptera</taxon>
        <taxon>Endopterygota</taxon>
        <taxon>Coleoptera</taxon>
        <taxon>Polyphaga</taxon>
        <taxon>Cucujiformia</taxon>
        <taxon>Tenebrionidae</taxon>
        <taxon>Pimeliinae</taxon>
        <taxon>Asbolus</taxon>
    </lineage>
</organism>
<evidence type="ECO:0000256" key="2">
    <source>
        <dbReference type="ARBA" id="ARBA00001946"/>
    </source>
</evidence>
<evidence type="ECO:0000313" key="26">
    <source>
        <dbReference type="Proteomes" id="UP000292052"/>
    </source>
</evidence>
<evidence type="ECO:0000256" key="19">
    <source>
        <dbReference type="ARBA" id="ARBA00023211"/>
    </source>
</evidence>
<dbReference type="SUPFAM" id="SSF48452">
    <property type="entry name" value="TPR-like"/>
    <property type="match status" value="1"/>
</dbReference>
<dbReference type="InterPro" id="IPR051134">
    <property type="entry name" value="PPP_phosphatase"/>
</dbReference>
<dbReference type="Pfam" id="PF00149">
    <property type="entry name" value="Metallophos"/>
    <property type="match status" value="1"/>
</dbReference>
<feature type="domain" description="Phospholipid/glycerol acyltransferase" evidence="24">
    <location>
        <begin position="131"/>
        <end position="260"/>
    </location>
</feature>
<keyword evidence="11" id="KW-0479">Metal-binding</keyword>
<protein>
    <recommendedName>
        <fullName evidence="8">Serine/threonine-protein phosphatase 5</fullName>
        <ecNumber evidence="7">3.1.3.16</ecNumber>
    </recommendedName>
    <alternativeName>
        <fullName evidence="21">Protein phosphatase T</fullName>
    </alternativeName>
</protein>
<dbReference type="InterPro" id="IPR045520">
    <property type="entry name" value="GPAT/DHAPAT_C"/>
</dbReference>
<keyword evidence="15" id="KW-0460">Magnesium</keyword>
<dbReference type="InterPro" id="IPR011990">
    <property type="entry name" value="TPR-like_helical_dom_sf"/>
</dbReference>
<feature type="domain" description="Serine/threonine specific protein phosphatases" evidence="23">
    <location>
        <begin position="659"/>
        <end position="935"/>
    </location>
</feature>
<evidence type="ECO:0000256" key="13">
    <source>
        <dbReference type="ARBA" id="ARBA00022801"/>
    </source>
</evidence>
<evidence type="ECO:0000256" key="22">
    <source>
        <dbReference type="PROSITE-ProRule" id="PRU00339"/>
    </source>
</evidence>
<feature type="repeat" description="TPR" evidence="22">
    <location>
        <begin position="551"/>
        <end position="584"/>
    </location>
</feature>
<sequence>MCSISRDYQDVLAPRREELSNFMWVSRQLKPQIAYKQSGKPTPQYHKEEVLKSPKIQELLMTMSQQQNIAQEVLESQVKNILDEIGYNKKLKLIRWLGLVLVKICKKICSGIYVNKDSIVQLKSVMGDCPVVFVPSHRSYADFILMSLMCFAEDLALPAIAAGMDFHGMWGMGTMLRDTGAFFMRRSYNDDSLYWTTFKQYIYQIVTKGELPIEFFIEGTRSRSNKSLMPKYGLILMILKAFFLSQVPDIIFVPINISYDRILEEKLFAFELLGIPKPKETTSGFFKSLSIVKEKFGSIYFDFAKPISAKQFFGPALDRSVHNLKAIHQQEITEDEKKCIPALAHEIVYQQQKRCVITAFNLMAVILHNNLTNGSNLLSVDDMISEILWLKETAESLGAFVHMDGAKRSVLEALDVHKNIVTLNENGKITLVWDKIVLDKSRSHKFKAHELSDKTLTASVPFIMLQIYINPILHYFVDLAVLIVILKHHKQTLSQEQNYNAAIELYTKAIEANPTVAIYYGNRSFAYLKTECFGYALADASKAIELDKSYVKGFYRRAAAHMSLGKFKDALKDYEYVMKVRPNDKDAKSKYTECNKIVKKLAFEKAISVEDTKKNIASTINLDAMTIENEYTGPELEDGKVTHQFMKELMELYKNQGKLHRKYAYKILLDVKAYFMKQSSLIDVEIASENKFTVCGDIHGQFYDLMNIFNLNGLPSESNPYLFNGDFVDRGSFSVECIFTLFGFKLLYPNHFFMSRGNHESATMNQMYGFDGEVKAKYTAQMAELFTEVYNWLPLAHCLNKRVLVMHGGLFSRDDVTLNEINKIDRNRQPPEDGPMCELLWSDPQPQNGRAPSKRGVGCQFGPDVTKKFLDLNKLDYVIRSHEVKNNGYEVAHDGKCITVFSAPNYCDTMGNKGAFITLKGKDMEPKFTTYEAVPHPNVKPMAYANAFLSLMC</sequence>
<dbReference type="SUPFAM" id="SSF56300">
    <property type="entry name" value="Metallo-dependent phosphatases"/>
    <property type="match status" value="1"/>
</dbReference>
<dbReference type="SUPFAM" id="SSF69593">
    <property type="entry name" value="Glycerol-3-phosphate (1)-acyltransferase"/>
    <property type="match status" value="1"/>
</dbReference>
<keyword evidence="16" id="KW-0904">Protein phosphatase</keyword>
<dbReference type="Pfam" id="PF01553">
    <property type="entry name" value="Acyltransferase"/>
    <property type="match status" value="1"/>
</dbReference>
<evidence type="ECO:0000256" key="1">
    <source>
        <dbReference type="ARBA" id="ARBA00001936"/>
    </source>
</evidence>
<evidence type="ECO:0000256" key="9">
    <source>
        <dbReference type="ARBA" id="ARBA00022475"/>
    </source>
</evidence>
<keyword evidence="17" id="KW-0007">Acetylation</keyword>
<keyword evidence="12" id="KW-0677">Repeat</keyword>
<comment type="similarity">
    <text evidence="6">Belongs to the PPP phosphatase family. PP-5 (PP-T) subfamily.</text>
</comment>
<evidence type="ECO:0000256" key="4">
    <source>
        <dbReference type="ARBA" id="ARBA00004236"/>
    </source>
</evidence>
<dbReference type="AlphaFoldDB" id="A0A482VJ42"/>
<dbReference type="FunFam" id="3.60.21.10:FF:000017">
    <property type="entry name" value="Serine/threonine-protein phosphatase"/>
    <property type="match status" value="1"/>
</dbReference>
<keyword evidence="13" id="KW-0378">Hydrolase</keyword>
<dbReference type="InterPro" id="IPR013235">
    <property type="entry name" value="PPP_dom"/>
</dbReference>
<name>A0A482VJ42_ASBVE</name>
<dbReference type="GO" id="GO:0004722">
    <property type="term" value="F:protein serine/threonine phosphatase activity"/>
    <property type="evidence" value="ECO:0007669"/>
    <property type="project" value="UniProtKB-EC"/>
</dbReference>
<evidence type="ECO:0000313" key="25">
    <source>
        <dbReference type="EMBL" id="RZC32723.1"/>
    </source>
</evidence>
<evidence type="ECO:0000256" key="11">
    <source>
        <dbReference type="ARBA" id="ARBA00022723"/>
    </source>
</evidence>
<comment type="cofactor">
    <cofactor evidence="2">
        <name>Mg(2+)</name>
        <dbReference type="ChEBI" id="CHEBI:18420"/>
    </cofactor>
</comment>
<keyword evidence="18" id="KW-0472">Membrane</keyword>
<dbReference type="OrthoDB" id="445564at2759"/>
<comment type="cofactor">
    <cofactor evidence="1">
        <name>Mn(2+)</name>
        <dbReference type="ChEBI" id="CHEBI:29035"/>
    </cofactor>
</comment>
<dbReference type="SMART" id="SM00563">
    <property type="entry name" value="PlsC"/>
    <property type="match status" value="1"/>
</dbReference>
<evidence type="ECO:0000256" key="17">
    <source>
        <dbReference type="ARBA" id="ARBA00022990"/>
    </source>
</evidence>
<dbReference type="Gene3D" id="3.60.21.10">
    <property type="match status" value="1"/>
</dbReference>
<evidence type="ECO:0000256" key="8">
    <source>
        <dbReference type="ARBA" id="ARBA00020001"/>
    </source>
</evidence>
<keyword evidence="25" id="KW-0808">Transferase</keyword>
<dbReference type="Gene3D" id="1.25.40.10">
    <property type="entry name" value="Tetratricopeptide repeat domain"/>
    <property type="match status" value="1"/>
</dbReference>
<dbReference type="GO" id="GO:0005737">
    <property type="term" value="C:cytoplasm"/>
    <property type="evidence" value="ECO:0007669"/>
    <property type="project" value="UniProtKB-SubCell"/>
</dbReference>
<evidence type="ECO:0000256" key="16">
    <source>
        <dbReference type="ARBA" id="ARBA00022912"/>
    </source>
</evidence>
<proteinExistence type="inferred from homology"/>
<comment type="caution">
    <text evidence="25">The sequence shown here is derived from an EMBL/GenBank/DDBJ whole genome shotgun (WGS) entry which is preliminary data.</text>
</comment>
<dbReference type="GO" id="GO:0046872">
    <property type="term" value="F:metal ion binding"/>
    <property type="evidence" value="ECO:0007669"/>
    <property type="project" value="UniProtKB-KW"/>
</dbReference>
<dbReference type="InterPro" id="IPR019734">
    <property type="entry name" value="TPR_rpt"/>
</dbReference>
<evidence type="ECO:0000256" key="10">
    <source>
        <dbReference type="ARBA" id="ARBA00022490"/>
    </source>
</evidence>
<gene>
    <name evidence="25" type="ORF">BDFB_005815</name>
</gene>
<dbReference type="InterPro" id="IPR041728">
    <property type="entry name" value="GPAT/DHAPAT_LPLAT"/>
</dbReference>
<dbReference type="PANTHER" id="PTHR45668">
    <property type="entry name" value="SERINE/THREONINE-PROTEIN PHOSPHATASE 5-RELATED"/>
    <property type="match status" value="1"/>
</dbReference>
<keyword evidence="20" id="KW-0539">Nucleus</keyword>
<keyword evidence="10" id="KW-0963">Cytoplasm</keyword>
<dbReference type="InterPro" id="IPR029052">
    <property type="entry name" value="Metallo-depent_PP-like"/>
</dbReference>
<dbReference type="PRINTS" id="PR00114">
    <property type="entry name" value="STPHPHTASE"/>
</dbReference>
<dbReference type="PANTHER" id="PTHR45668:SF5">
    <property type="entry name" value="SERINE_THREONINE-PROTEIN PHOSPHATASE 5"/>
    <property type="match status" value="1"/>
</dbReference>
<keyword evidence="14 22" id="KW-0802">TPR repeat</keyword>
<evidence type="ECO:0000256" key="15">
    <source>
        <dbReference type="ARBA" id="ARBA00022842"/>
    </source>
</evidence>
<accession>A0A482VJ42</accession>
<dbReference type="EMBL" id="QDEB01095102">
    <property type="protein sequence ID" value="RZC32723.1"/>
    <property type="molecule type" value="Genomic_DNA"/>
</dbReference>
<keyword evidence="26" id="KW-1185">Reference proteome</keyword>
<dbReference type="InterPro" id="IPR006186">
    <property type="entry name" value="Ser/Thr-sp_prot-phosphatase"/>
</dbReference>
<evidence type="ECO:0000256" key="18">
    <source>
        <dbReference type="ARBA" id="ARBA00023136"/>
    </source>
</evidence>
<evidence type="ECO:0000259" key="23">
    <source>
        <dbReference type="SMART" id="SM00156"/>
    </source>
</evidence>
<dbReference type="InterPro" id="IPR002123">
    <property type="entry name" value="Plipid/glycerol_acylTrfase"/>
</dbReference>
<dbReference type="GO" id="GO:0005634">
    <property type="term" value="C:nucleus"/>
    <property type="evidence" value="ECO:0007669"/>
    <property type="project" value="UniProtKB-SubCell"/>
</dbReference>
<evidence type="ECO:0000256" key="20">
    <source>
        <dbReference type="ARBA" id="ARBA00023242"/>
    </source>
</evidence>
<dbReference type="GO" id="GO:0016746">
    <property type="term" value="F:acyltransferase activity"/>
    <property type="evidence" value="ECO:0007669"/>
    <property type="project" value="UniProtKB-KW"/>
</dbReference>
<evidence type="ECO:0000256" key="6">
    <source>
        <dbReference type="ARBA" id="ARBA00008786"/>
    </source>
</evidence>
<keyword evidence="19" id="KW-0464">Manganese</keyword>
<evidence type="ECO:0000259" key="24">
    <source>
        <dbReference type="SMART" id="SM00563"/>
    </source>
</evidence>
<dbReference type="Pfam" id="PF08321">
    <property type="entry name" value="PPP5"/>
    <property type="match status" value="1"/>
</dbReference>
<dbReference type="SMART" id="SM00028">
    <property type="entry name" value="TPR"/>
    <property type="match status" value="3"/>
</dbReference>
<evidence type="ECO:0000256" key="21">
    <source>
        <dbReference type="ARBA" id="ARBA00075685"/>
    </source>
</evidence>
<keyword evidence="9" id="KW-1003">Cell membrane</keyword>
<reference evidence="25 26" key="1">
    <citation type="submission" date="2017-03" db="EMBL/GenBank/DDBJ databases">
        <title>Genome of the blue death feigning beetle - Asbolus verrucosus.</title>
        <authorList>
            <person name="Rider S.D."/>
        </authorList>
    </citation>
    <scope>NUCLEOTIDE SEQUENCE [LARGE SCALE GENOMIC DNA]</scope>
    <source>
        <strain evidence="25">Butters</strain>
        <tissue evidence="25">Head and leg muscle</tissue>
    </source>
</reference>